<evidence type="ECO:0000256" key="5">
    <source>
        <dbReference type="ARBA" id="ARBA00022750"/>
    </source>
</evidence>
<keyword evidence="12" id="KW-1185">Reference proteome</keyword>
<sequence>MKLNGTLRIIIIIFILALNIGCDQATKSMMRAHINYYDHYSFFNDHITLLRAENMGAFLSLGDKLVQPFRFILLTLLPILALLGALAYIIIKKNLGTLMVTGIIFCIGGGISNLYDRVVYGSVTDFMHIKFGALQTGVFNAADVSIMMGLGLVLLDSWLNRNKEKEAKPEVIEESHSES</sequence>
<feature type="active site" evidence="9">
    <location>
        <position position="125"/>
    </location>
</feature>
<keyword evidence="6 9" id="KW-0378">Hydrolase</keyword>
<protein>
    <recommendedName>
        <fullName evidence="9">Lipoprotein signal peptidase</fullName>
        <ecNumber evidence="9">3.4.23.36</ecNumber>
    </recommendedName>
    <alternativeName>
        <fullName evidence="9">Prolipoprotein signal peptidase</fullName>
    </alternativeName>
    <alternativeName>
        <fullName evidence="9">Signal peptidase II</fullName>
        <shortName evidence="9">SPase II</shortName>
    </alternativeName>
</protein>
<dbReference type="HAMAP" id="MF_00161">
    <property type="entry name" value="LspA"/>
    <property type="match status" value="1"/>
</dbReference>
<dbReference type="InterPro" id="IPR001872">
    <property type="entry name" value="Peptidase_A8"/>
</dbReference>
<dbReference type="Pfam" id="PF01252">
    <property type="entry name" value="Peptidase_A8"/>
    <property type="match status" value="1"/>
</dbReference>
<dbReference type="PRINTS" id="PR00781">
    <property type="entry name" value="LIPOSIGPTASE"/>
</dbReference>
<evidence type="ECO:0000256" key="9">
    <source>
        <dbReference type="HAMAP-Rule" id="MF_00161"/>
    </source>
</evidence>
<comment type="caution">
    <text evidence="11">The sequence shown here is derived from an EMBL/GenBank/DDBJ whole genome shotgun (WGS) entry which is preliminary data.</text>
</comment>
<comment type="similarity">
    <text evidence="1 9 10">Belongs to the peptidase A8 family.</text>
</comment>
<keyword evidence="3 9" id="KW-0645">Protease</keyword>
<feature type="transmembrane region" description="Helical" evidence="9">
    <location>
        <begin position="71"/>
        <end position="91"/>
    </location>
</feature>
<keyword evidence="7 9" id="KW-1133">Transmembrane helix</keyword>
<feature type="transmembrane region" description="Helical" evidence="9">
    <location>
        <begin position="97"/>
        <end position="115"/>
    </location>
</feature>
<evidence type="ECO:0000256" key="6">
    <source>
        <dbReference type="ARBA" id="ARBA00022801"/>
    </source>
</evidence>
<name>A0ABT1T1P2_9SPHI</name>
<dbReference type="Proteomes" id="UP001204376">
    <property type="component" value="Unassembled WGS sequence"/>
</dbReference>
<proteinExistence type="inferred from homology"/>
<dbReference type="EMBL" id="JANHOH010000002">
    <property type="protein sequence ID" value="MCQ6958511.1"/>
    <property type="molecule type" value="Genomic_DNA"/>
</dbReference>
<evidence type="ECO:0000256" key="7">
    <source>
        <dbReference type="ARBA" id="ARBA00022989"/>
    </source>
</evidence>
<comment type="catalytic activity">
    <reaction evidence="9">
        <text>Release of signal peptides from bacterial membrane prolipoproteins. Hydrolyzes -Xaa-Yaa-Zaa-|-(S,diacylglyceryl)Cys-, in which Xaa is hydrophobic (preferably Leu), and Yaa (Ala or Ser) and Zaa (Gly or Ala) have small, neutral side chains.</text>
        <dbReference type="EC" id="3.4.23.36"/>
    </reaction>
</comment>
<evidence type="ECO:0000256" key="3">
    <source>
        <dbReference type="ARBA" id="ARBA00022670"/>
    </source>
</evidence>
<comment type="function">
    <text evidence="9">This protein specifically catalyzes the removal of signal peptides from prolipoproteins.</text>
</comment>
<keyword evidence="4 9" id="KW-0812">Transmembrane</keyword>
<keyword evidence="2 9" id="KW-1003">Cell membrane</keyword>
<evidence type="ECO:0000256" key="4">
    <source>
        <dbReference type="ARBA" id="ARBA00022692"/>
    </source>
</evidence>
<evidence type="ECO:0000256" key="10">
    <source>
        <dbReference type="RuleBase" id="RU004181"/>
    </source>
</evidence>
<evidence type="ECO:0000256" key="2">
    <source>
        <dbReference type="ARBA" id="ARBA00022475"/>
    </source>
</evidence>
<keyword evidence="5 9" id="KW-0064">Aspartyl protease</keyword>
<dbReference type="EC" id="3.4.23.36" evidence="9"/>
<feature type="transmembrane region" description="Helical" evidence="9">
    <location>
        <begin position="6"/>
        <end position="22"/>
    </location>
</feature>
<evidence type="ECO:0000313" key="11">
    <source>
        <dbReference type="EMBL" id="MCQ6958511.1"/>
    </source>
</evidence>
<gene>
    <name evidence="9" type="primary">lspA</name>
    <name evidence="11" type="ORF">NPE20_11095</name>
</gene>
<feature type="active site" evidence="9">
    <location>
        <position position="143"/>
    </location>
</feature>
<dbReference type="RefSeq" id="WP_256538710.1">
    <property type="nucleotide sequence ID" value="NZ_JANHOH010000002.1"/>
</dbReference>
<evidence type="ECO:0000256" key="8">
    <source>
        <dbReference type="ARBA" id="ARBA00023136"/>
    </source>
</evidence>
<keyword evidence="8 9" id="KW-0472">Membrane</keyword>
<dbReference type="PANTHER" id="PTHR33695">
    <property type="entry name" value="LIPOPROTEIN SIGNAL PEPTIDASE"/>
    <property type="match status" value="1"/>
</dbReference>
<evidence type="ECO:0000256" key="1">
    <source>
        <dbReference type="ARBA" id="ARBA00006139"/>
    </source>
</evidence>
<reference evidence="11 12" key="1">
    <citation type="submission" date="2022-07" db="EMBL/GenBank/DDBJ databases">
        <title>Mucilaginibacter sp. JC4.</title>
        <authorList>
            <person name="Le V."/>
            <person name="Ko S.-R."/>
            <person name="Ahn C.-Y."/>
            <person name="Oh H.-M."/>
        </authorList>
    </citation>
    <scope>NUCLEOTIDE SEQUENCE [LARGE SCALE GENOMIC DNA]</scope>
    <source>
        <strain evidence="11 12">JC4</strain>
    </source>
</reference>
<accession>A0ABT1T1P2</accession>
<organism evidence="11 12">
    <name type="scientific">Mucilaginibacter aquariorum</name>
    <dbReference type="NCBI Taxonomy" id="2967225"/>
    <lineage>
        <taxon>Bacteria</taxon>
        <taxon>Pseudomonadati</taxon>
        <taxon>Bacteroidota</taxon>
        <taxon>Sphingobacteriia</taxon>
        <taxon>Sphingobacteriales</taxon>
        <taxon>Sphingobacteriaceae</taxon>
        <taxon>Mucilaginibacter</taxon>
    </lineage>
</organism>
<feature type="transmembrane region" description="Helical" evidence="9">
    <location>
        <begin position="136"/>
        <end position="155"/>
    </location>
</feature>
<comment type="pathway">
    <text evidence="9">Protein modification; lipoprotein biosynthesis (signal peptide cleavage).</text>
</comment>
<dbReference type="PANTHER" id="PTHR33695:SF1">
    <property type="entry name" value="LIPOPROTEIN SIGNAL PEPTIDASE"/>
    <property type="match status" value="1"/>
</dbReference>
<comment type="subcellular location">
    <subcellularLocation>
        <location evidence="9">Cell membrane</location>
        <topology evidence="9">Multi-pass membrane protein</topology>
    </subcellularLocation>
</comment>
<evidence type="ECO:0000313" key="12">
    <source>
        <dbReference type="Proteomes" id="UP001204376"/>
    </source>
</evidence>